<sequence>MDQAANTMLNAFTTAIGIINNRGPDVCLSWPEKIALNLADLRVQGDNEWDALEGALVDDADMRALDDSYYAALGISADDPFASEEQHDVVPVLGANKIFKHEFSDETTRLLYRVRGSTSRQSDRDLELNFIGLREALYRYWTQDTMHDKKRLEHYLCLQDDRIATRFNALLWPQLGR</sequence>
<proteinExistence type="predicted"/>
<reference evidence="1" key="1">
    <citation type="submission" date="2023-04" db="EMBL/GenBank/DDBJ databases">
        <title>Draft Genome sequencing of Naganishia species isolated from polar environments using Oxford Nanopore Technology.</title>
        <authorList>
            <person name="Leo P."/>
            <person name="Venkateswaran K."/>
        </authorList>
    </citation>
    <scope>NUCLEOTIDE SEQUENCE</scope>
    <source>
        <strain evidence="1">MNA-CCFEE 5262</strain>
    </source>
</reference>
<gene>
    <name evidence="1" type="ORF">QFC20_006474</name>
</gene>
<dbReference type="EMBL" id="JASBWS010000115">
    <property type="protein sequence ID" value="KAJ9096230.1"/>
    <property type="molecule type" value="Genomic_DNA"/>
</dbReference>
<evidence type="ECO:0000313" key="2">
    <source>
        <dbReference type="Proteomes" id="UP001230649"/>
    </source>
</evidence>
<evidence type="ECO:0000313" key="1">
    <source>
        <dbReference type="EMBL" id="KAJ9096230.1"/>
    </source>
</evidence>
<organism evidence="1 2">
    <name type="scientific">Naganishia adeliensis</name>
    <dbReference type="NCBI Taxonomy" id="92952"/>
    <lineage>
        <taxon>Eukaryota</taxon>
        <taxon>Fungi</taxon>
        <taxon>Dikarya</taxon>
        <taxon>Basidiomycota</taxon>
        <taxon>Agaricomycotina</taxon>
        <taxon>Tremellomycetes</taxon>
        <taxon>Filobasidiales</taxon>
        <taxon>Filobasidiaceae</taxon>
        <taxon>Naganishia</taxon>
    </lineage>
</organism>
<name>A0ACC2VAW6_9TREE</name>
<accession>A0ACC2VAW6</accession>
<protein>
    <submittedName>
        <fullName evidence="1">Uncharacterized protein</fullName>
    </submittedName>
</protein>
<dbReference type="Proteomes" id="UP001230649">
    <property type="component" value="Unassembled WGS sequence"/>
</dbReference>
<comment type="caution">
    <text evidence="1">The sequence shown here is derived from an EMBL/GenBank/DDBJ whole genome shotgun (WGS) entry which is preliminary data.</text>
</comment>
<keyword evidence="2" id="KW-1185">Reference proteome</keyword>